<feature type="region of interest" description="Disordered" evidence="1">
    <location>
        <begin position="319"/>
        <end position="342"/>
    </location>
</feature>
<dbReference type="EMBL" id="JAACJN010000490">
    <property type="protein sequence ID" value="KAF5342772.1"/>
    <property type="molecule type" value="Genomic_DNA"/>
</dbReference>
<protein>
    <submittedName>
        <fullName evidence="2">Uncharacterized protein</fullName>
    </submittedName>
</protein>
<name>A0A8H5CLB0_9AGAR</name>
<evidence type="ECO:0000313" key="2">
    <source>
        <dbReference type="EMBL" id="KAF5342772.1"/>
    </source>
</evidence>
<sequence>MFSTGSPYSPFFMSGLLPSCTANSPVDGNEYLYEVDFRRRGSLPDTASPTASVAQFHKERSFLSLDLAGTGSLRAPSLHTLRSRPSLQSLPSQKPMPKYADALPELPPMISARASSALLPPTAIAGPSKPTLASNLKRNFSTTSTVSSSFRRLKRSDALARLEGRTKAAIASFKFGGIKEEPSSNFMSMSDDEEEEDSSDDVDEWDMNSGEDADFVDLGLDFTSPHRYSYSQSQNDEENILPISPSSRHHHPSYLSFFSTSTQSGLGRVRSTKSRRSNSSFGLTLRSQSEPLSHPRIHIQHSRTRSMFPAGAPTQQYTSFMDFDRPPTPASSSRRPRLRRLSTSAAKDVSASILIPQQKRKADDWLQWNSFIEISGVA</sequence>
<feature type="compositionally biased region" description="Polar residues" evidence="1">
    <location>
        <begin position="277"/>
        <end position="291"/>
    </location>
</feature>
<dbReference type="OrthoDB" id="3260393at2759"/>
<feature type="compositionally biased region" description="Acidic residues" evidence="1">
    <location>
        <begin position="190"/>
        <end position="206"/>
    </location>
</feature>
<comment type="caution">
    <text evidence="2">The sequence shown here is derived from an EMBL/GenBank/DDBJ whole genome shotgun (WGS) entry which is preliminary data.</text>
</comment>
<dbReference type="AlphaFoldDB" id="A0A8H5CLB0"/>
<proteinExistence type="predicted"/>
<feature type="region of interest" description="Disordered" evidence="1">
    <location>
        <begin position="265"/>
        <end position="293"/>
    </location>
</feature>
<dbReference type="Proteomes" id="UP000518752">
    <property type="component" value="Unassembled WGS sequence"/>
</dbReference>
<keyword evidence="3" id="KW-1185">Reference proteome</keyword>
<evidence type="ECO:0000256" key="1">
    <source>
        <dbReference type="SAM" id="MobiDB-lite"/>
    </source>
</evidence>
<reference evidence="2 3" key="1">
    <citation type="journal article" date="2020" name="ISME J.">
        <title>Uncovering the hidden diversity of litter-decomposition mechanisms in mushroom-forming fungi.</title>
        <authorList>
            <person name="Floudas D."/>
            <person name="Bentzer J."/>
            <person name="Ahren D."/>
            <person name="Johansson T."/>
            <person name="Persson P."/>
            <person name="Tunlid A."/>
        </authorList>
    </citation>
    <scope>NUCLEOTIDE SEQUENCE [LARGE SCALE GENOMIC DNA]</scope>
    <source>
        <strain evidence="2 3">CBS 406.79</strain>
    </source>
</reference>
<evidence type="ECO:0000313" key="3">
    <source>
        <dbReference type="Proteomes" id="UP000518752"/>
    </source>
</evidence>
<organism evidence="2 3">
    <name type="scientific">Collybiopsis confluens</name>
    <dbReference type="NCBI Taxonomy" id="2823264"/>
    <lineage>
        <taxon>Eukaryota</taxon>
        <taxon>Fungi</taxon>
        <taxon>Dikarya</taxon>
        <taxon>Basidiomycota</taxon>
        <taxon>Agaricomycotina</taxon>
        <taxon>Agaricomycetes</taxon>
        <taxon>Agaricomycetidae</taxon>
        <taxon>Agaricales</taxon>
        <taxon>Marasmiineae</taxon>
        <taxon>Omphalotaceae</taxon>
        <taxon>Collybiopsis</taxon>
    </lineage>
</organism>
<gene>
    <name evidence="2" type="ORF">D9757_015271</name>
</gene>
<feature type="region of interest" description="Disordered" evidence="1">
    <location>
        <begin position="182"/>
        <end position="206"/>
    </location>
</feature>
<accession>A0A8H5CLB0</accession>